<evidence type="ECO:0000256" key="6">
    <source>
        <dbReference type="ARBA" id="ARBA00022842"/>
    </source>
</evidence>
<comment type="similarity">
    <text evidence="9">Belongs to the PP2C family.</text>
</comment>
<feature type="region of interest" description="Disordered" evidence="10">
    <location>
        <begin position="129"/>
        <end position="153"/>
    </location>
</feature>
<keyword evidence="8" id="KW-0464">Manganese</keyword>
<organism evidence="12 13">
    <name type="scientific">Deinandra increscens subsp. villosa</name>
    <dbReference type="NCBI Taxonomy" id="3103831"/>
    <lineage>
        <taxon>Eukaryota</taxon>
        <taxon>Viridiplantae</taxon>
        <taxon>Streptophyta</taxon>
        <taxon>Embryophyta</taxon>
        <taxon>Tracheophyta</taxon>
        <taxon>Spermatophyta</taxon>
        <taxon>Magnoliopsida</taxon>
        <taxon>eudicotyledons</taxon>
        <taxon>Gunneridae</taxon>
        <taxon>Pentapetalae</taxon>
        <taxon>asterids</taxon>
        <taxon>campanulids</taxon>
        <taxon>Asterales</taxon>
        <taxon>Asteraceae</taxon>
        <taxon>Asteroideae</taxon>
        <taxon>Heliantheae alliance</taxon>
        <taxon>Madieae</taxon>
        <taxon>Madiinae</taxon>
        <taxon>Deinandra</taxon>
    </lineage>
</organism>
<dbReference type="Proteomes" id="UP001408789">
    <property type="component" value="Unassembled WGS sequence"/>
</dbReference>
<keyword evidence="6" id="KW-0460">Magnesium</keyword>
<dbReference type="Gene3D" id="3.60.40.10">
    <property type="entry name" value="PPM-type phosphatase domain"/>
    <property type="match status" value="1"/>
</dbReference>
<feature type="region of interest" description="Disordered" evidence="10">
    <location>
        <begin position="329"/>
        <end position="361"/>
    </location>
</feature>
<evidence type="ECO:0000256" key="3">
    <source>
        <dbReference type="ARBA" id="ARBA00013081"/>
    </source>
</evidence>
<dbReference type="AlphaFoldDB" id="A0AAP0DEW4"/>
<keyword evidence="4" id="KW-0479">Metal-binding</keyword>
<accession>A0AAP0DEW4</accession>
<evidence type="ECO:0000256" key="7">
    <source>
        <dbReference type="ARBA" id="ARBA00022912"/>
    </source>
</evidence>
<dbReference type="PROSITE" id="PS51746">
    <property type="entry name" value="PPM_2"/>
    <property type="match status" value="1"/>
</dbReference>
<dbReference type="CDD" id="cd00143">
    <property type="entry name" value="PP2Cc"/>
    <property type="match status" value="1"/>
</dbReference>
<sequence length="361" mass="39764">MGVYLSTPKTDKFSQDGENENVRYGLSSMQGWRTSMEDAHAAYPDLDCSTSFFGVYDGHGGQAVSKFCAKYLHQQVIKHEAYSSGDIGTAVQKSFIRMDEMMRGQRGWIELAILGDKTEKLSGMKERLIGSRESSEVKSQDDDWSVEEGPHSNYEGPTCGSTACVAVIRNNQLIVANSGDSRCVISRKGQAYNLSKDHKPDLESEKERISKAGGFIHCGRVNGTLNLTRAIGDMELKKDKSLPAEKQILTANPDINTVELCEDDDFLVIACDGIWDCMSNQQLVDFVREQLKTESKLSTICGKVFDRCLAPTSGGEGCDNMTMILVQFKKRPDPSPSTSEQQTSIDESSETSDSKDKPGSN</sequence>
<evidence type="ECO:0000259" key="11">
    <source>
        <dbReference type="PROSITE" id="PS51746"/>
    </source>
</evidence>
<comment type="cofactor">
    <cofactor evidence="1">
        <name>Mn(2+)</name>
        <dbReference type="ChEBI" id="CHEBI:29035"/>
    </cofactor>
</comment>
<dbReference type="EC" id="3.1.3.16" evidence="3"/>
<dbReference type="InterPro" id="IPR036457">
    <property type="entry name" value="PPM-type-like_dom_sf"/>
</dbReference>
<feature type="compositionally biased region" description="Basic and acidic residues" evidence="10">
    <location>
        <begin position="129"/>
        <end position="141"/>
    </location>
</feature>
<reference evidence="12 13" key="1">
    <citation type="submission" date="2024-04" db="EMBL/GenBank/DDBJ databases">
        <title>The reference genome of an endangered Asteraceae, Deinandra increscens subsp. villosa, native to the Central Coast of California.</title>
        <authorList>
            <person name="Guilliams M."/>
            <person name="Hasenstab-Lehman K."/>
            <person name="Meyer R."/>
            <person name="Mcevoy S."/>
        </authorList>
    </citation>
    <scope>NUCLEOTIDE SEQUENCE [LARGE SCALE GENOMIC DNA]</scope>
    <source>
        <tissue evidence="12">Leaf</tissue>
    </source>
</reference>
<proteinExistence type="inferred from homology"/>
<dbReference type="PANTHER" id="PTHR13832:SF810">
    <property type="entry name" value="PROTEIN-SERINE_THREONINE PHOSPHATASE"/>
    <property type="match status" value="1"/>
</dbReference>
<dbReference type="SUPFAM" id="SSF81606">
    <property type="entry name" value="PP2C-like"/>
    <property type="match status" value="1"/>
</dbReference>
<feature type="compositionally biased region" description="Low complexity" evidence="10">
    <location>
        <begin position="337"/>
        <end position="346"/>
    </location>
</feature>
<dbReference type="Pfam" id="PF00481">
    <property type="entry name" value="PP2C"/>
    <property type="match status" value="2"/>
</dbReference>
<evidence type="ECO:0000256" key="5">
    <source>
        <dbReference type="ARBA" id="ARBA00022801"/>
    </source>
</evidence>
<comment type="caution">
    <text evidence="12">The sequence shown here is derived from an EMBL/GenBank/DDBJ whole genome shotgun (WGS) entry which is preliminary data.</text>
</comment>
<evidence type="ECO:0000256" key="2">
    <source>
        <dbReference type="ARBA" id="ARBA00001946"/>
    </source>
</evidence>
<evidence type="ECO:0000256" key="10">
    <source>
        <dbReference type="SAM" id="MobiDB-lite"/>
    </source>
</evidence>
<gene>
    <name evidence="12" type="ORF">SSX86_010229</name>
</gene>
<dbReference type="InterPro" id="IPR001932">
    <property type="entry name" value="PPM-type_phosphatase-like_dom"/>
</dbReference>
<dbReference type="InterPro" id="IPR015655">
    <property type="entry name" value="PP2C"/>
</dbReference>
<evidence type="ECO:0000313" key="13">
    <source>
        <dbReference type="Proteomes" id="UP001408789"/>
    </source>
</evidence>
<dbReference type="GO" id="GO:0004722">
    <property type="term" value="F:protein serine/threonine phosphatase activity"/>
    <property type="evidence" value="ECO:0007669"/>
    <property type="project" value="UniProtKB-EC"/>
</dbReference>
<evidence type="ECO:0000256" key="4">
    <source>
        <dbReference type="ARBA" id="ARBA00022723"/>
    </source>
</evidence>
<evidence type="ECO:0000256" key="8">
    <source>
        <dbReference type="ARBA" id="ARBA00023211"/>
    </source>
</evidence>
<feature type="compositionally biased region" description="Basic and acidic residues" evidence="10">
    <location>
        <begin position="352"/>
        <end position="361"/>
    </location>
</feature>
<evidence type="ECO:0000256" key="9">
    <source>
        <dbReference type="RuleBase" id="RU003465"/>
    </source>
</evidence>
<comment type="cofactor">
    <cofactor evidence="2">
        <name>Mg(2+)</name>
        <dbReference type="ChEBI" id="CHEBI:18420"/>
    </cofactor>
</comment>
<keyword evidence="5 9" id="KW-0378">Hydrolase</keyword>
<name>A0AAP0DEW4_9ASTR</name>
<dbReference type="InterPro" id="IPR000222">
    <property type="entry name" value="PP2C_BS"/>
</dbReference>
<keyword evidence="7 9" id="KW-0904">Protein phosphatase</keyword>
<keyword evidence="13" id="KW-1185">Reference proteome</keyword>
<evidence type="ECO:0000256" key="1">
    <source>
        <dbReference type="ARBA" id="ARBA00001936"/>
    </source>
</evidence>
<protein>
    <recommendedName>
        <fullName evidence="3">protein-serine/threonine phosphatase</fullName>
        <ecNumber evidence="3">3.1.3.16</ecNumber>
    </recommendedName>
</protein>
<dbReference type="PROSITE" id="PS01032">
    <property type="entry name" value="PPM_1"/>
    <property type="match status" value="1"/>
</dbReference>
<feature type="domain" description="PPM-type phosphatase" evidence="11">
    <location>
        <begin position="23"/>
        <end position="328"/>
    </location>
</feature>
<dbReference type="SMART" id="SM00332">
    <property type="entry name" value="PP2Cc"/>
    <property type="match status" value="1"/>
</dbReference>
<dbReference type="EMBL" id="JBCNJP010000012">
    <property type="protein sequence ID" value="KAK9069833.1"/>
    <property type="molecule type" value="Genomic_DNA"/>
</dbReference>
<dbReference type="PANTHER" id="PTHR13832">
    <property type="entry name" value="PROTEIN PHOSPHATASE 2C"/>
    <property type="match status" value="1"/>
</dbReference>
<dbReference type="GO" id="GO:0046872">
    <property type="term" value="F:metal ion binding"/>
    <property type="evidence" value="ECO:0007669"/>
    <property type="project" value="UniProtKB-KW"/>
</dbReference>
<evidence type="ECO:0000313" key="12">
    <source>
        <dbReference type="EMBL" id="KAK9069833.1"/>
    </source>
</evidence>